<evidence type="ECO:0000256" key="1">
    <source>
        <dbReference type="ARBA" id="ARBA00001974"/>
    </source>
</evidence>
<dbReference type="Proteomes" id="UP000198397">
    <property type="component" value="Unassembled WGS sequence"/>
</dbReference>
<keyword evidence="2" id="KW-0285">Flavoprotein</keyword>
<organism evidence="6 7">
    <name type="scientific">Halorubrum vacuolatum</name>
    <name type="common">Natronobacterium vacuolatum</name>
    <dbReference type="NCBI Taxonomy" id="63740"/>
    <lineage>
        <taxon>Archaea</taxon>
        <taxon>Methanobacteriati</taxon>
        <taxon>Methanobacteriota</taxon>
        <taxon>Stenosarchaea group</taxon>
        <taxon>Halobacteria</taxon>
        <taxon>Halobacteriales</taxon>
        <taxon>Haloferacaceae</taxon>
        <taxon>Halorubrum</taxon>
    </lineage>
</organism>
<sequence>MSESYVIVGDGIAGASAAETLRERAPEAEITIITDEGEPLYNRILIKEFAKGKLPEAPISIHDEDWYADHDVDLRLNTVVVDVDVENDVVTTHEGEAIAYDKLLLAIGGTPQQLPVENADADGIHHFWTFQDARGIKESVEAAERGVVVGAGLLGIDFAAICGAQDVEAKYLMRGEAWWRYALSKEGASIMHDAMSERGVEPVFGSGVDRFEVDDDGHVTAAVDPDGNRYECDFAGIAIGLDFNTELVEDTPIEVDNGIVVDEFMRTNVDNVFAAGDITQFTDLILDERGQNGAWGSAKEQGTIAARNMVEYGSEPFVWVSSYSITHFDFPFLSFGHPTLGDDSVEATTGEGEWRRVALKDGRIIGGVLIGDLSPQSAFKKLMREQRYVGDQTDVLMQPGFSVDDLAPQTEP</sequence>
<dbReference type="InterPro" id="IPR036188">
    <property type="entry name" value="FAD/NAD-bd_sf"/>
</dbReference>
<dbReference type="InterPro" id="IPR023753">
    <property type="entry name" value="FAD/NAD-binding_dom"/>
</dbReference>
<dbReference type="PANTHER" id="PTHR43429">
    <property type="entry name" value="PYRIDINE NUCLEOTIDE-DISULFIDE OXIDOREDUCTASE DOMAIN-CONTAINING"/>
    <property type="match status" value="1"/>
</dbReference>
<dbReference type="OrthoDB" id="28009at2157"/>
<dbReference type="EMBL" id="FZNQ01000004">
    <property type="protein sequence ID" value="SNR38996.1"/>
    <property type="molecule type" value="Genomic_DNA"/>
</dbReference>
<evidence type="ECO:0000313" key="7">
    <source>
        <dbReference type="Proteomes" id="UP000198397"/>
    </source>
</evidence>
<comment type="cofactor">
    <cofactor evidence="1">
        <name>FAD</name>
        <dbReference type="ChEBI" id="CHEBI:57692"/>
    </cofactor>
</comment>
<accession>A0A238VXH7</accession>
<evidence type="ECO:0000259" key="5">
    <source>
        <dbReference type="Pfam" id="PF18267"/>
    </source>
</evidence>
<dbReference type="GO" id="GO:0016491">
    <property type="term" value="F:oxidoreductase activity"/>
    <property type="evidence" value="ECO:0007669"/>
    <property type="project" value="InterPro"/>
</dbReference>
<dbReference type="PRINTS" id="PR00411">
    <property type="entry name" value="PNDRDTASEI"/>
</dbReference>
<dbReference type="InterPro" id="IPR050260">
    <property type="entry name" value="FAD-bd_OxRdtase"/>
</dbReference>
<dbReference type="Gene3D" id="3.50.50.60">
    <property type="entry name" value="FAD/NAD(P)-binding domain"/>
    <property type="match status" value="2"/>
</dbReference>
<feature type="domain" description="FAD/NAD(P)-binding" evidence="4">
    <location>
        <begin position="4"/>
        <end position="285"/>
    </location>
</feature>
<keyword evidence="3" id="KW-0274">FAD</keyword>
<dbReference type="Pfam" id="PF18267">
    <property type="entry name" value="Rubredoxin_C"/>
    <property type="match status" value="1"/>
</dbReference>
<dbReference type="PRINTS" id="PR00368">
    <property type="entry name" value="FADPNR"/>
</dbReference>
<dbReference type="InterPro" id="IPR041575">
    <property type="entry name" value="Rubredoxin_C"/>
</dbReference>
<keyword evidence="7" id="KW-1185">Reference proteome</keyword>
<gene>
    <name evidence="6" type="ORF">SAMN06264855_104191</name>
</gene>
<dbReference type="SUPFAM" id="SSF51905">
    <property type="entry name" value="FAD/NAD(P)-binding domain"/>
    <property type="match status" value="2"/>
</dbReference>
<proteinExistence type="predicted"/>
<dbReference type="Pfam" id="PF07992">
    <property type="entry name" value="Pyr_redox_2"/>
    <property type="match status" value="1"/>
</dbReference>
<dbReference type="PANTHER" id="PTHR43429:SF3">
    <property type="entry name" value="NITRITE REDUCTASE [NAD(P)H]"/>
    <property type="match status" value="1"/>
</dbReference>
<name>A0A238VXH7_HALVU</name>
<dbReference type="Gene3D" id="3.30.390.30">
    <property type="match status" value="1"/>
</dbReference>
<evidence type="ECO:0000259" key="4">
    <source>
        <dbReference type="Pfam" id="PF07992"/>
    </source>
</evidence>
<evidence type="ECO:0000256" key="3">
    <source>
        <dbReference type="ARBA" id="ARBA00022827"/>
    </source>
</evidence>
<evidence type="ECO:0000256" key="2">
    <source>
        <dbReference type="ARBA" id="ARBA00022630"/>
    </source>
</evidence>
<protein>
    <submittedName>
        <fullName evidence="6">Pyridine nucleotide-disulphide oxidoreductase</fullName>
    </submittedName>
</protein>
<reference evidence="6 7" key="1">
    <citation type="submission" date="2017-06" db="EMBL/GenBank/DDBJ databases">
        <authorList>
            <person name="Kim H.J."/>
            <person name="Triplett B.A."/>
        </authorList>
    </citation>
    <scope>NUCLEOTIDE SEQUENCE [LARGE SCALE GENOMIC DNA]</scope>
    <source>
        <strain evidence="6 7">DSM 8800</strain>
    </source>
</reference>
<dbReference type="AlphaFoldDB" id="A0A238VXH7"/>
<dbReference type="RefSeq" id="WP_089384226.1">
    <property type="nucleotide sequence ID" value="NZ_FZNQ01000004.1"/>
</dbReference>
<dbReference type="InterPro" id="IPR016156">
    <property type="entry name" value="FAD/NAD-linked_Rdtase_dimer_sf"/>
</dbReference>
<feature type="domain" description="NADH-rubredoxin oxidoreductase C-terminal" evidence="5">
    <location>
        <begin position="343"/>
        <end position="386"/>
    </location>
</feature>
<evidence type="ECO:0000313" key="6">
    <source>
        <dbReference type="EMBL" id="SNR38996.1"/>
    </source>
</evidence>